<dbReference type="InterPro" id="IPR035069">
    <property type="entry name" value="TTHA1013/TTHA0281-like"/>
</dbReference>
<evidence type="ECO:0000313" key="2">
    <source>
        <dbReference type="Proteomes" id="UP001430755"/>
    </source>
</evidence>
<name>A0ABS9WG64_9ACTN</name>
<sequence length="109" mass="11826">MSNVLSYKGYSAPVEFDGERMILTGSVAGIRDGIFFEAEGASDVEARFHAAVDDYLSFCAEKGKEPEKPFKGSFNVRVNPELHRRAALAAAERRESLNQFVAAAIAAAL</sequence>
<gene>
    <name evidence="1" type="ORF">LPT13_05720</name>
</gene>
<dbReference type="InterPro" id="IPR008651">
    <property type="entry name" value="Uncharacterised_HicB"/>
</dbReference>
<dbReference type="SUPFAM" id="SSF143100">
    <property type="entry name" value="TTHA1013/TTHA0281-like"/>
    <property type="match status" value="1"/>
</dbReference>
<protein>
    <submittedName>
        <fullName evidence="1">Type II toxin-antitoxin system HicB family antitoxin</fullName>
    </submittedName>
</protein>
<accession>A0ABS9WG64</accession>
<keyword evidence="2" id="KW-1185">Reference proteome</keyword>
<organism evidence="1 2">
    <name type="scientific">Adlercreutzia faecimuris</name>
    <dbReference type="NCBI Taxonomy" id="2897341"/>
    <lineage>
        <taxon>Bacteria</taxon>
        <taxon>Bacillati</taxon>
        <taxon>Actinomycetota</taxon>
        <taxon>Coriobacteriia</taxon>
        <taxon>Eggerthellales</taxon>
        <taxon>Eggerthellaceae</taxon>
        <taxon>Adlercreutzia</taxon>
    </lineage>
</organism>
<dbReference type="InterPro" id="IPR010985">
    <property type="entry name" value="Ribbon_hlx_hlx"/>
</dbReference>
<dbReference type="EMBL" id="JAJMLW010000002">
    <property type="protein sequence ID" value="MCI2241851.1"/>
    <property type="molecule type" value="Genomic_DNA"/>
</dbReference>
<proteinExistence type="predicted"/>
<reference evidence="1" key="1">
    <citation type="submission" date="2021-11" db="EMBL/GenBank/DDBJ databases">
        <title>A Novel Adlercreutzia Species, isolated from a Allomyrina dichotoma larva feces.</title>
        <authorList>
            <person name="Suh M.K."/>
        </authorList>
    </citation>
    <scope>NUCLEOTIDE SEQUENCE</scope>
    <source>
        <strain evidence="1">JBNU-10</strain>
    </source>
</reference>
<dbReference type="Pfam" id="PF05534">
    <property type="entry name" value="HicB"/>
    <property type="match status" value="1"/>
</dbReference>
<dbReference type="RefSeq" id="WP_242164499.1">
    <property type="nucleotide sequence ID" value="NZ_JAJMLW010000002.1"/>
</dbReference>
<dbReference type="SUPFAM" id="SSF47598">
    <property type="entry name" value="Ribbon-helix-helix"/>
    <property type="match status" value="1"/>
</dbReference>
<dbReference type="Proteomes" id="UP001430755">
    <property type="component" value="Unassembled WGS sequence"/>
</dbReference>
<evidence type="ECO:0000313" key="1">
    <source>
        <dbReference type="EMBL" id="MCI2241851.1"/>
    </source>
</evidence>
<comment type="caution">
    <text evidence="1">The sequence shown here is derived from an EMBL/GenBank/DDBJ whole genome shotgun (WGS) entry which is preliminary data.</text>
</comment>